<keyword evidence="1" id="KW-0732">Signal</keyword>
<organism evidence="2 3">
    <name type="scientific">Leptospira sarikeiensis</name>
    <dbReference type="NCBI Taxonomy" id="2484943"/>
    <lineage>
        <taxon>Bacteria</taxon>
        <taxon>Pseudomonadati</taxon>
        <taxon>Spirochaetota</taxon>
        <taxon>Spirochaetia</taxon>
        <taxon>Leptospirales</taxon>
        <taxon>Leptospiraceae</taxon>
        <taxon>Leptospira</taxon>
    </lineage>
</organism>
<reference evidence="2" key="1">
    <citation type="journal article" date="2019" name="PLoS Negl. Trop. Dis.">
        <title>Revisiting the worldwide diversity of Leptospira species in the environment.</title>
        <authorList>
            <person name="Vincent A.T."/>
            <person name="Schiettekatte O."/>
            <person name="Bourhy P."/>
            <person name="Veyrier F.J."/>
            <person name="Picardeau M."/>
        </authorList>
    </citation>
    <scope>NUCLEOTIDE SEQUENCE [LARGE SCALE GENOMIC DNA]</scope>
    <source>
        <strain evidence="2">201702455</strain>
    </source>
</reference>
<evidence type="ECO:0000313" key="2">
    <source>
        <dbReference type="EMBL" id="TGL60463.1"/>
    </source>
</evidence>
<evidence type="ECO:0000313" key="3">
    <source>
        <dbReference type="Proteomes" id="UP000297762"/>
    </source>
</evidence>
<dbReference type="RefSeq" id="WP_135649636.1">
    <property type="nucleotide sequence ID" value="NZ_RQGF01000028.1"/>
</dbReference>
<evidence type="ECO:0000256" key="1">
    <source>
        <dbReference type="SAM" id="SignalP"/>
    </source>
</evidence>
<dbReference type="AlphaFoldDB" id="A0A4R9K4Q8"/>
<feature type="chain" id="PRO_5020507316" description="Lipoprotein" evidence="1">
    <location>
        <begin position="24"/>
        <end position="179"/>
    </location>
</feature>
<protein>
    <recommendedName>
        <fullName evidence="4">Lipoprotein</fullName>
    </recommendedName>
</protein>
<gene>
    <name evidence="2" type="ORF">EHQ64_11520</name>
</gene>
<sequence>MFQTYKVTFLVLGFLSFALTNCAEEKKNDLAVLSIVFSKHGSLGEIKEIPQPTLDTVTLILDDTSIELLNQEECKTGNLGIIVSKDAGSVTPILNIHLIDMSKNSGIFLETQTPTTGSHMDLDHTDGETYNVVQDCPATVMENTPQIYDLQVLNCKIADQFGGGSNQKNMSFRVRCTKG</sequence>
<dbReference type="EMBL" id="RQGF01000028">
    <property type="protein sequence ID" value="TGL60463.1"/>
    <property type="molecule type" value="Genomic_DNA"/>
</dbReference>
<keyword evidence="3" id="KW-1185">Reference proteome</keyword>
<accession>A0A4R9K4Q8</accession>
<proteinExistence type="predicted"/>
<evidence type="ECO:0008006" key="4">
    <source>
        <dbReference type="Google" id="ProtNLM"/>
    </source>
</evidence>
<dbReference type="OrthoDB" id="327305at2"/>
<comment type="caution">
    <text evidence="2">The sequence shown here is derived from an EMBL/GenBank/DDBJ whole genome shotgun (WGS) entry which is preliminary data.</text>
</comment>
<feature type="signal peptide" evidence="1">
    <location>
        <begin position="1"/>
        <end position="23"/>
    </location>
</feature>
<dbReference type="Proteomes" id="UP000297762">
    <property type="component" value="Unassembled WGS sequence"/>
</dbReference>
<name>A0A4R9K4Q8_9LEPT</name>